<dbReference type="InterPro" id="IPR050109">
    <property type="entry name" value="HTH-type_TetR-like_transc_reg"/>
</dbReference>
<dbReference type="AlphaFoldDB" id="A0A9D1W8W7"/>
<dbReference type="PANTHER" id="PTHR30328">
    <property type="entry name" value="TRANSCRIPTIONAL REPRESSOR"/>
    <property type="match status" value="1"/>
</dbReference>
<dbReference type="PRINTS" id="PR00455">
    <property type="entry name" value="HTHTETR"/>
</dbReference>
<feature type="domain" description="HTH tetR-type" evidence="3">
    <location>
        <begin position="6"/>
        <end position="66"/>
    </location>
</feature>
<keyword evidence="1 2" id="KW-0238">DNA-binding</keyword>
<evidence type="ECO:0000256" key="2">
    <source>
        <dbReference type="PROSITE-ProRule" id="PRU00335"/>
    </source>
</evidence>
<evidence type="ECO:0000256" key="1">
    <source>
        <dbReference type="ARBA" id="ARBA00023125"/>
    </source>
</evidence>
<comment type="caution">
    <text evidence="4">The sequence shown here is derived from an EMBL/GenBank/DDBJ whole genome shotgun (WGS) entry which is preliminary data.</text>
</comment>
<dbReference type="PANTHER" id="PTHR30328:SF54">
    <property type="entry name" value="HTH-TYPE TRANSCRIPTIONAL REPRESSOR SCO4008"/>
    <property type="match status" value="1"/>
</dbReference>
<reference evidence="4" key="1">
    <citation type="journal article" date="2021" name="PeerJ">
        <title>Extensive microbial diversity within the chicken gut microbiome revealed by metagenomics and culture.</title>
        <authorList>
            <person name="Gilroy R."/>
            <person name="Ravi A."/>
            <person name="Getino M."/>
            <person name="Pursley I."/>
            <person name="Horton D.L."/>
            <person name="Alikhan N.F."/>
            <person name="Baker D."/>
            <person name="Gharbi K."/>
            <person name="Hall N."/>
            <person name="Watson M."/>
            <person name="Adriaenssens E.M."/>
            <person name="Foster-Nyarko E."/>
            <person name="Jarju S."/>
            <person name="Secka A."/>
            <person name="Antonio M."/>
            <person name="Oren A."/>
            <person name="Chaudhuri R.R."/>
            <person name="La Ragione R."/>
            <person name="Hildebrand F."/>
            <person name="Pallen M.J."/>
        </authorList>
    </citation>
    <scope>NUCLEOTIDE SEQUENCE</scope>
    <source>
        <strain evidence="4">1719</strain>
    </source>
</reference>
<dbReference type="Gene3D" id="1.10.357.10">
    <property type="entry name" value="Tetracycline Repressor, domain 2"/>
    <property type="match status" value="1"/>
</dbReference>
<dbReference type="Proteomes" id="UP000824156">
    <property type="component" value="Unassembled WGS sequence"/>
</dbReference>
<dbReference type="InterPro" id="IPR001647">
    <property type="entry name" value="HTH_TetR"/>
</dbReference>
<organism evidence="4 5">
    <name type="scientific">Candidatus Sphingobacterium stercoripullorum</name>
    <dbReference type="NCBI Taxonomy" id="2838759"/>
    <lineage>
        <taxon>Bacteria</taxon>
        <taxon>Pseudomonadati</taxon>
        <taxon>Bacteroidota</taxon>
        <taxon>Sphingobacteriia</taxon>
        <taxon>Sphingobacteriales</taxon>
        <taxon>Sphingobacteriaceae</taxon>
        <taxon>Sphingobacterium</taxon>
    </lineage>
</organism>
<dbReference type="EMBL" id="DXEZ01000158">
    <property type="protein sequence ID" value="HIX54507.1"/>
    <property type="molecule type" value="Genomic_DNA"/>
</dbReference>
<name>A0A9D1W8W7_9SPHI</name>
<reference evidence="4" key="2">
    <citation type="submission" date="2021-04" db="EMBL/GenBank/DDBJ databases">
        <authorList>
            <person name="Gilroy R."/>
        </authorList>
    </citation>
    <scope>NUCLEOTIDE SEQUENCE</scope>
    <source>
        <strain evidence="4">1719</strain>
    </source>
</reference>
<proteinExistence type="predicted"/>
<evidence type="ECO:0000313" key="4">
    <source>
        <dbReference type="EMBL" id="HIX54507.1"/>
    </source>
</evidence>
<sequence>MSKKSDSKRKSILEVAKKRFAHFGMNKTTMAEIAKDLSISKALLYYYYPDKNSLYAAVLGYVMNEVIDASNDLIDTTEDSEAVFLAIIQSRTDFLTEYYNLFEYSYNMRKDAPADLEKTVRKFFEKEIQQFATILKRGKLNGELHFENADTTARLLFFSLVGMRFGILKEMGTPLFPTPEEFSLVMEMQQKMVRIFVRGLKANG</sequence>
<dbReference type="SUPFAM" id="SSF46689">
    <property type="entry name" value="Homeodomain-like"/>
    <property type="match status" value="1"/>
</dbReference>
<evidence type="ECO:0000259" key="3">
    <source>
        <dbReference type="PROSITE" id="PS50977"/>
    </source>
</evidence>
<dbReference type="InterPro" id="IPR036271">
    <property type="entry name" value="Tet_transcr_reg_TetR-rel_C_sf"/>
</dbReference>
<gene>
    <name evidence="4" type="ORF">H9853_05725</name>
</gene>
<feature type="DNA-binding region" description="H-T-H motif" evidence="2">
    <location>
        <begin position="29"/>
        <end position="48"/>
    </location>
</feature>
<dbReference type="SUPFAM" id="SSF48498">
    <property type="entry name" value="Tetracyclin repressor-like, C-terminal domain"/>
    <property type="match status" value="1"/>
</dbReference>
<accession>A0A9D1W8W7</accession>
<protein>
    <submittedName>
        <fullName evidence="4">TetR/AcrR family transcriptional regulator</fullName>
    </submittedName>
</protein>
<dbReference type="InterPro" id="IPR009057">
    <property type="entry name" value="Homeodomain-like_sf"/>
</dbReference>
<dbReference type="Gene3D" id="1.10.10.60">
    <property type="entry name" value="Homeodomain-like"/>
    <property type="match status" value="1"/>
</dbReference>
<dbReference type="Pfam" id="PF00440">
    <property type="entry name" value="TetR_N"/>
    <property type="match status" value="1"/>
</dbReference>
<dbReference type="PROSITE" id="PS50977">
    <property type="entry name" value="HTH_TETR_2"/>
    <property type="match status" value="1"/>
</dbReference>
<dbReference type="GO" id="GO:0003677">
    <property type="term" value="F:DNA binding"/>
    <property type="evidence" value="ECO:0007669"/>
    <property type="project" value="UniProtKB-UniRule"/>
</dbReference>
<evidence type="ECO:0000313" key="5">
    <source>
        <dbReference type="Proteomes" id="UP000824156"/>
    </source>
</evidence>